<dbReference type="GO" id="GO:0012505">
    <property type="term" value="C:endomembrane system"/>
    <property type="evidence" value="ECO:0007669"/>
    <property type="project" value="UniProtKB-SubCell"/>
</dbReference>
<keyword evidence="4" id="KW-0808">Transferase</keyword>
<feature type="transmembrane region" description="Helical" evidence="9">
    <location>
        <begin position="250"/>
        <end position="269"/>
    </location>
</feature>
<dbReference type="Proteomes" id="UP000529795">
    <property type="component" value="Unassembled WGS sequence"/>
</dbReference>
<comment type="subcellular location">
    <subcellularLocation>
        <location evidence="1">Endomembrane system</location>
        <topology evidence="1">Multi-pass membrane protein</topology>
    </subcellularLocation>
    <subcellularLocation>
        <location evidence="2">Endoplasmic reticulum membrane</location>
    </subcellularLocation>
</comment>
<keyword evidence="8 9" id="KW-0472">Membrane</keyword>
<dbReference type="AlphaFoldDB" id="A0A840FR21"/>
<keyword evidence="5 9" id="KW-0812">Transmembrane</keyword>
<dbReference type="Pfam" id="PF03901">
    <property type="entry name" value="Glyco_transf_22"/>
    <property type="match status" value="1"/>
</dbReference>
<dbReference type="GO" id="GO:0000030">
    <property type="term" value="F:mannosyltransferase activity"/>
    <property type="evidence" value="ECO:0007669"/>
    <property type="project" value="TreeGrafter"/>
</dbReference>
<protein>
    <recommendedName>
        <fullName evidence="12">Alg9-like mannosyltransferase family protein</fullName>
    </recommendedName>
</protein>
<feature type="transmembrane region" description="Helical" evidence="9">
    <location>
        <begin position="164"/>
        <end position="191"/>
    </location>
</feature>
<evidence type="ECO:0008006" key="12">
    <source>
        <dbReference type="Google" id="ProtNLM"/>
    </source>
</evidence>
<evidence type="ECO:0000256" key="2">
    <source>
        <dbReference type="ARBA" id="ARBA00004586"/>
    </source>
</evidence>
<evidence type="ECO:0000313" key="10">
    <source>
        <dbReference type="EMBL" id="MBB4155715.1"/>
    </source>
</evidence>
<name>A0A840FR21_9SPHN</name>
<gene>
    <name evidence="10" type="ORF">GGQ80_003640</name>
</gene>
<accession>A0A840FR21</accession>
<evidence type="ECO:0000256" key="6">
    <source>
        <dbReference type="ARBA" id="ARBA00022824"/>
    </source>
</evidence>
<evidence type="ECO:0000256" key="9">
    <source>
        <dbReference type="SAM" id="Phobius"/>
    </source>
</evidence>
<comment type="caution">
    <text evidence="10">The sequence shown here is derived from an EMBL/GenBank/DDBJ whole genome shotgun (WGS) entry which is preliminary data.</text>
</comment>
<keyword evidence="11" id="KW-1185">Reference proteome</keyword>
<keyword evidence="7 9" id="KW-1133">Transmembrane helix</keyword>
<evidence type="ECO:0000256" key="3">
    <source>
        <dbReference type="ARBA" id="ARBA00022676"/>
    </source>
</evidence>
<evidence type="ECO:0000256" key="4">
    <source>
        <dbReference type="ARBA" id="ARBA00022679"/>
    </source>
</evidence>
<organism evidence="10 11">
    <name type="scientific">Sphingomonas jinjuensis</name>
    <dbReference type="NCBI Taxonomy" id="535907"/>
    <lineage>
        <taxon>Bacteria</taxon>
        <taxon>Pseudomonadati</taxon>
        <taxon>Pseudomonadota</taxon>
        <taxon>Alphaproteobacteria</taxon>
        <taxon>Sphingomonadales</taxon>
        <taxon>Sphingomonadaceae</taxon>
        <taxon>Sphingomonas</taxon>
    </lineage>
</organism>
<keyword evidence="3" id="KW-0328">Glycosyltransferase</keyword>
<evidence type="ECO:0000256" key="5">
    <source>
        <dbReference type="ARBA" id="ARBA00022692"/>
    </source>
</evidence>
<evidence type="ECO:0000256" key="8">
    <source>
        <dbReference type="ARBA" id="ARBA00023136"/>
    </source>
</evidence>
<feature type="transmembrane region" description="Helical" evidence="9">
    <location>
        <begin position="64"/>
        <end position="81"/>
    </location>
</feature>
<keyword evidence="6" id="KW-0256">Endoplasmic reticulum</keyword>
<feature type="transmembrane region" description="Helical" evidence="9">
    <location>
        <begin position="281"/>
        <end position="297"/>
    </location>
</feature>
<feature type="transmembrane region" description="Helical" evidence="9">
    <location>
        <begin position="303"/>
        <end position="326"/>
    </location>
</feature>
<evidence type="ECO:0000256" key="7">
    <source>
        <dbReference type="ARBA" id="ARBA00022989"/>
    </source>
</evidence>
<dbReference type="InterPro" id="IPR005599">
    <property type="entry name" value="GPI_mannosylTrfase"/>
</dbReference>
<proteinExistence type="predicted"/>
<evidence type="ECO:0000313" key="11">
    <source>
        <dbReference type="Proteomes" id="UP000529795"/>
    </source>
</evidence>
<evidence type="ECO:0000256" key="1">
    <source>
        <dbReference type="ARBA" id="ARBA00004127"/>
    </source>
</evidence>
<feature type="transmembrane region" description="Helical" evidence="9">
    <location>
        <begin position="116"/>
        <end position="135"/>
    </location>
</feature>
<reference evidence="10 11" key="1">
    <citation type="submission" date="2020-08" db="EMBL/GenBank/DDBJ databases">
        <title>Genomic Encyclopedia of Type Strains, Phase IV (KMG-IV): sequencing the most valuable type-strain genomes for metagenomic binning, comparative biology and taxonomic classification.</title>
        <authorList>
            <person name="Goeker M."/>
        </authorList>
    </citation>
    <scope>NUCLEOTIDE SEQUENCE [LARGE SCALE GENOMIC DNA]</scope>
    <source>
        <strain evidence="10 11">YC6723</strain>
    </source>
</reference>
<feature type="transmembrane region" description="Helical" evidence="9">
    <location>
        <begin position="203"/>
        <end position="230"/>
    </location>
</feature>
<feature type="transmembrane region" description="Helical" evidence="9">
    <location>
        <begin position="338"/>
        <end position="355"/>
    </location>
</feature>
<dbReference type="PANTHER" id="PTHR22760">
    <property type="entry name" value="GLYCOSYLTRANSFERASE"/>
    <property type="match status" value="1"/>
</dbReference>
<sequence length="507" mass="54753">MGHRRERLALPAILLLALALRLIAASVPSVHHPDEVFQYLEAAHRLVFGYGIVPWEYHVGIRNWLFPLILAAPMALGGWLAPGGTLYLALPKALMLALSLIVPWSGWRLGLMASRTHALVAALVLATWSEFIYFAPHSLSENLATALLLPGAVLLAGTPGRRALALAGVLLGLAVLARFQVLPIAGVLALFAGKTDVRRWLMLAAGGCVALAIGIAIDLATGMVPFSWLVANIHENIVSGRAAQYGTLGMLGYVTWFEFMWSWWLIAILPLVRFGMKRQPALFWAATANLVLLSLVGHKEYRFVEFTAVAYILLAAIGTVDAIALIRRRWPTVSRQGAFAAAALLWLAASASIATTEPMRANIGRATATLAATDLLRTDADACGIALLPDLVEWGGYAHLHRPLPINYFDANDPALAGLTPTQALRRWAPTYNRIIAVPRLTAALPPGYVRGQCFAEAGKPGPAICVYARPGGCADASASPFLLQKVFDRSDQQLREIARRAARRLS</sequence>
<dbReference type="EMBL" id="JACIEV010000021">
    <property type="protein sequence ID" value="MBB4155715.1"/>
    <property type="molecule type" value="Genomic_DNA"/>
</dbReference>